<dbReference type="Gene3D" id="3.50.50.60">
    <property type="entry name" value="FAD/NAD(P)-binding domain"/>
    <property type="match status" value="2"/>
</dbReference>
<dbReference type="InterPro" id="IPR004099">
    <property type="entry name" value="Pyr_nucl-diS_OxRdtase_dimer"/>
</dbReference>
<comment type="similarity">
    <text evidence="2 16">Belongs to the class-I pyridine nucleotide-disulfide oxidoreductase family.</text>
</comment>
<dbReference type="SUPFAM" id="SSF51905">
    <property type="entry name" value="FAD/NAD(P)-binding domain"/>
    <property type="match status" value="1"/>
</dbReference>
<evidence type="ECO:0000256" key="15">
    <source>
        <dbReference type="PIRSR" id="PIRSR000350-4"/>
    </source>
</evidence>
<evidence type="ECO:0000256" key="8">
    <source>
        <dbReference type="ARBA" id="ARBA00023002"/>
    </source>
</evidence>
<evidence type="ECO:0000256" key="1">
    <source>
        <dbReference type="ARBA" id="ARBA00004496"/>
    </source>
</evidence>
<dbReference type="EMBL" id="RAPN01000005">
    <property type="protein sequence ID" value="RKD86145.1"/>
    <property type="molecule type" value="Genomic_DNA"/>
</dbReference>
<dbReference type="SUPFAM" id="SSF55424">
    <property type="entry name" value="FAD/NAD-linked reductases, dimerisation (C-terminal) domain"/>
    <property type="match status" value="1"/>
</dbReference>
<dbReference type="GO" id="GO:0004148">
    <property type="term" value="F:dihydrolipoyl dehydrogenase (NADH) activity"/>
    <property type="evidence" value="ECO:0007669"/>
    <property type="project" value="UniProtKB-EC"/>
</dbReference>
<comment type="catalytic activity">
    <reaction evidence="12 16">
        <text>N(6)-[(R)-dihydrolipoyl]-L-lysyl-[protein] + NAD(+) = N(6)-[(R)-lipoyl]-L-lysyl-[protein] + NADH + H(+)</text>
        <dbReference type="Rhea" id="RHEA:15045"/>
        <dbReference type="Rhea" id="RHEA-COMP:10474"/>
        <dbReference type="Rhea" id="RHEA-COMP:10475"/>
        <dbReference type="ChEBI" id="CHEBI:15378"/>
        <dbReference type="ChEBI" id="CHEBI:57540"/>
        <dbReference type="ChEBI" id="CHEBI:57945"/>
        <dbReference type="ChEBI" id="CHEBI:83099"/>
        <dbReference type="ChEBI" id="CHEBI:83100"/>
        <dbReference type="EC" id="1.8.1.4"/>
    </reaction>
</comment>
<keyword evidence="20" id="KW-1185">Reference proteome</keyword>
<dbReference type="InterPro" id="IPR050151">
    <property type="entry name" value="Class-I_Pyr_Nuc-Dis_Oxidored"/>
</dbReference>
<gene>
    <name evidence="19" type="ORF">BC643_4462</name>
</gene>
<dbReference type="Gene3D" id="3.30.390.30">
    <property type="match status" value="1"/>
</dbReference>
<evidence type="ECO:0000256" key="11">
    <source>
        <dbReference type="ARBA" id="ARBA00023284"/>
    </source>
</evidence>
<keyword evidence="7 14" id="KW-0274">FAD</keyword>
<comment type="miscellaneous">
    <text evidence="16">The active site is a redox-active disulfide bond.</text>
</comment>
<dbReference type="PROSITE" id="PS00076">
    <property type="entry name" value="PYRIDINE_REDOX_1"/>
    <property type="match status" value="1"/>
</dbReference>
<comment type="caution">
    <text evidence="19">The sequence shown here is derived from an EMBL/GenBank/DDBJ whole genome shotgun (WGS) entry which is preliminary data.</text>
</comment>
<keyword evidence="9 14" id="KW-0520">NAD</keyword>
<dbReference type="AlphaFoldDB" id="A0A419VVI9"/>
<evidence type="ECO:0000256" key="2">
    <source>
        <dbReference type="ARBA" id="ARBA00007532"/>
    </source>
</evidence>
<evidence type="ECO:0000256" key="6">
    <source>
        <dbReference type="ARBA" id="ARBA00022630"/>
    </source>
</evidence>
<evidence type="ECO:0000256" key="3">
    <source>
        <dbReference type="ARBA" id="ARBA00012608"/>
    </source>
</evidence>
<dbReference type="InterPro" id="IPR023753">
    <property type="entry name" value="FAD/NAD-binding_dom"/>
</dbReference>
<dbReference type="Proteomes" id="UP000283387">
    <property type="component" value="Unassembled WGS sequence"/>
</dbReference>
<dbReference type="PRINTS" id="PR00368">
    <property type="entry name" value="FADPNR"/>
</dbReference>
<evidence type="ECO:0000256" key="5">
    <source>
        <dbReference type="ARBA" id="ARBA00022490"/>
    </source>
</evidence>
<feature type="domain" description="Pyridine nucleotide-disulphide oxidoreductase dimerisation" evidence="17">
    <location>
        <begin position="365"/>
        <end position="474"/>
    </location>
</feature>
<dbReference type="InterPro" id="IPR016156">
    <property type="entry name" value="FAD/NAD-linked_Rdtase_dimer_sf"/>
</dbReference>
<sequence>MFWRFDNLNIGKSYSLTIRKSNNLIEMSNKFDIAILGGGPAGYVAAERAGAKGLSVIIFDKRALGGVCLNEGCIPTKTLLNSAKVLEYAHEASKYGIEVNGVGFDFGKIMARKDKVVNKLVSGVGMKMKHAKAEVVMAEAVIKEKRGDLITITADGKDYQASRLLICTGSEAAVPPIPGLDKELVLTNREILQLKELPKSLVIIGGGVIGTEFADFYNAMGTKVTVIEMLPEILTGVDEEICAFVRKEFTKRGIEYHLNAKVTELKGKEVVFEKDGKVQSVTGEQVLLSVGRRPNVQGIGLENIGVEFSPRGVKIDQFCRTNIPNVYAAGDITGFSLLAHTASREGEVAINHILGRKDVMRYNAIPGVVYTHPEIAGVGLTESAAKAKGIEVETRKLPMAYAGRFIAENEGKDGFCKVVVGKKYKEILGVHMVGGACSEMIWGACALIEAQLRVQDVEEIVFPHPTVSEIIKETIFQF</sequence>
<feature type="domain" description="FAD/NAD(P)-binding" evidence="18">
    <location>
        <begin position="31"/>
        <end position="346"/>
    </location>
</feature>
<feature type="binding site" evidence="14">
    <location>
        <begin position="205"/>
        <end position="212"/>
    </location>
    <ligand>
        <name>NAD(+)</name>
        <dbReference type="ChEBI" id="CHEBI:57540"/>
    </ligand>
</feature>
<protein>
    <recommendedName>
        <fullName evidence="4 16">Dihydrolipoyl dehydrogenase</fullName>
        <ecNumber evidence="3 16">1.8.1.4</ecNumber>
    </recommendedName>
</protein>
<dbReference type="GO" id="GO:0050660">
    <property type="term" value="F:flavin adenine dinucleotide binding"/>
    <property type="evidence" value="ECO:0007669"/>
    <property type="project" value="InterPro"/>
</dbReference>
<dbReference type="GO" id="GO:0006103">
    <property type="term" value="P:2-oxoglutarate metabolic process"/>
    <property type="evidence" value="ECO:0007669"/>
    <property type="project" value="TreeGrafter"/>
</dbReference>
<dbReference type="NCBIfam" id="TIGR01350">
    <property type="entry name" value="lipoamide_DH"/>
    <property type="match status" value="1"/>
</dbReference>
<dbReference type="Pfam" id="PF02852">
    <property type="entry name" value="Pyr_redox_dim"/>
    <property type="match status" value="1"/>
</dbReference>
<evidence type="ECO:0000256" key="10">
    <source>
        <dbReference type="ARBA" id="ARBA00023157"/>
    </source>
</evidence>
<keyword evidence="8 16" id="KW-0560">Oxidoreductase</keyword>
<feature type="binding site" evidence="14">
    <location>
        <position position="331"/>
    </location>
    <ligand>
        <name>FAD</name>
        <dbReference type="ChEBI" id="CHEBI:57692"/>
    </ligand>
</feature>
<keyword evidence="6 16" id="KW-0285">Flavoprotein</keyword>
<dbReference type="InterPro" id="IPR006258">
    <property type="entry name" value="Lipoamide_DH"/>
</dbReference>
<evidence type="ECO:0000256" key="4">
    <source>
        <dbReference type="ARBA" id="ARBA00016961"/>
    </source>
</evidence>
<evidence type="ECO:0000256" key="16">
    <source>
        <dbReference type="RuleBase" id="RU003692"/>
    </source>
</evidence>
<feature type="binding site" evidence="14">
    <location>
        <begin position="168"/>
        <end position="170"/>
    </location>
    <ligand>
        <name>FAD</name>
        <dbReference type="ChEBI" id="CHEBI:57692"/>
    </ligand>
</feature>
<evidence type="ECO:0000256" key="12">
    <source>
        <dbReference type="ARBA" id="ARBA00049187"/>
    </source>
</evidence>
<dbReference type="EC" id="1.8.1.4" evidence="3 16"/>
<dbReference type="Pfam" id="PF07992">
    <property type="entry name" value="Pyr_redox_2"/>
    <property type="match status" value="1"/>
</dbReference>
<reference evidence="19 20" key="1">
    <citation type="submission" date="2018-09" db="EMBL/GenBank/DDBJ databases">
        <title>Genomic Encyclopedia of Archaeal and Bacterial Type Strains, Phase II (KMG-II): from individual species to whole genera.</title>
        <authorList>
            <person name="Goeker M."/>
        </authorList>
    </citation>
    <scope>NUCLEOTIDE SEQUENCE [LARGE SCALE GENOMIC DNA]</scope>
    <source>
        <strain evidence="19 20">DSM 27148</strain>
    </source>
</reference>
<evidence type="ECO:0000256" key="14">
    <source>
        <dbReference type="PIRSR" id="PIRSR000350-3"/>
    </source>
</evidence>
<dbReference type="GO" id="GO:0005737">
    <property type="term" value="C:cytoplasm"/>
    <property type="evidence" value="ECO:0007669"/>
    <property type="project" value="UniProtKB-SubCell"/>
</dbReference>
<evidence type="ECO:0000313" key="19">
    <source>
        <dbReference type="EMBL" id="RKD86145.1"/>
    </source>
</evidence>
<keyword evidence="10" id="KW-1015">Disulfide bond</keyword>
<dbReference type="InterPro" id="IPR036188">
    <property type="entry name" value="FAD/NAD-bd_sf"/>
</dbReference>
<evidence type="ECO:0000256" key="13">
    <source>
        <dbReference type="PIRSR" id="PIRSR000350-2"/>
    </source>
</evidence>
<proteinExistence type="inferred from homology"/>
<dbReference type="PIRSF" id="PIRSF000350">
    <property type="entry name" value="Mercury_reductase_MerA"/>
    <property type="match status" value="1"/>
</dbReference>
<dbReference type="PANTHER" id="PTHR22912:SF217">
    <property type="entry name" value="DIHYDROLIPOYL DEHYDROGENASE"/>
    <property type="match status" value="1"/>
</dbReference>
<accession>A0A419VVI9</accession>
<comment type="subcellular location">
    <subcellularLocation>
        <location evidence="1">Cytoplasm</location>
    </subcellularLocation>
</comment>
<feature type="active site" description="Proton acceptor" evidence="13">
    <location>
        <position position="464"/>
    </location>
</feature>
<feature type="binding site" evidence="14">
    <location>
        <position position="228"/>
    </location>
    <ligand>
        <name>NAD(+)</name>
        <dbReference type="ChEBI" id="CHEBI:57540"/>
    </ligand>
</feature>
<dbReference type="InterPro" id="IPR001100">
    <property type="entry name" value="Pyr_nuc-diS_OxRdtase"/>
</dbReference>
<evidence type="ECO:0000256" key="9">
    <source>
        <dbReference type="ARBA" id="ARBA00023027"/>
    </source>
</evidence>
<evidence type="ECO:0000259" key="17">
    <source>
        <dbReference type="Pfam" id="PF02852"/>
    </source>
</evidence>
<feature type="binding site" evidence="14">
    <location>
        <position position="291"/>
    </location>
    <ligand>
        <name>NAD(+)</name>
        <dbReference type="ChEBI" id="CHEBI:57540"/>
    </ligand>
</feature>
<evidence type="ECO:0000313" key="20">
    <source>
        <dbReference type="Proteomes" id="UP000283387"/>
    </source>
</evidence>
<keyword evidence="11 16" id="KW-0676">Redox-active center</keyword>
<comment type="cofactor">
    <cofactor evidence="14 16">
        <name>FAD</name>
        <dbReference type="ChEBI" id="CHEBI:57692"/>
    </cofactor>
    <text evidence="14 16">Binds 1 FAD per subunit.</text>
</comment>
<organism evidence="19 20">
    <name type="scientific">Mangrovibacterium diazotrophicum</name>
    <dbReference type="NCBI Taxonomy" id="1261403"/>
    <lineage>
        <taxon>Bacteria</taxon>
        <taxon>Pseudomonadati</taxon>
        <taxon>Bacteroidota</taxon>
        <taxon>Bacteroidia</taxon>
        <taxon>Marinilabiliales</taxon>
        <taxon>Prolixibacteraceae</taxon>
        <taxon>Mangrovibacterium</taxon>
    </lineage>
</organism>
<keyword evidence="5" id="KW-0963">Cytoplasm</keyword>
<name>A0A419VVI9_9BACT</name>
<feature type="binding site" evidence="14">
    <location>
        <position position="77"/>
    </location>
    <ligand>
        <name>FAD</name>
        <dbReference type="ChEBI" id="CHEBI:57692"/>
    </ligand>
</feature>
<evidence type="ECO:0000256" key="7">
    <source>
        <dbReference type="ARBA" id="ARBA00022827"/>
    </source>
</evidence>
<feature type="disulfide bond" description="Redox-active" evidence="15">
    <location>
        <begin position="68"/>
        <end position="73"/>
    </location>
</feature>
<dbReference type="InterPro" id="IPR012999">
    <property type="entry name" value="Pyr_OxRdtase_I_AS"/>
</dbReference>
<dbReference type="FunFam" id="3.30.390.30:FF:000001">
    <property type="entry name" value="Dihydrolipoyl dehydrogenase"/>
    <property type="match status" value="1"/>
</dbReference>
<keyword evidence="14" id="KW-0547">Nucleotide-binding</keyword>
<evidence type="ECO:0000259" key="18">
    <source>
        <dbReference type="Pfam" id="PF07992"/>
    </source>
</evidence>
<dbReference type="PANTHER" id="PTHR22912">
    <property type="entry name" value="DISULFIDE OXIDOREDUCTASE"/>
    <property type="match status" value="1"/>
</dbReference>
<dbReference type="PRINTS" id="PR00411">
    <property type="entry name" value="PNDRDTASEI"/>
</dbReference>